<protein>
    <recommendedName>
        <fullName evidence="13">Aquaporin</fullName>
    </recommendedName>
</protein>
<dbReference type="InterPro" id="IPR034294">
    <property type="entry name" value="Aquaporin_transptr"/>
</dbReference>
<evidence type="ECO:0000313" key="11">
    <source>
        <dbReference type="EMBL" id="CAA7039264.1"/>
    </source>
</evidence>
<accession>A0A6D2JPP1</accession>
<dbReference type="Pfam" id="PF00230">
    <property type="entry name" value="MIP"/>
    <property type="match status" value="1"/>
</dbReference>
<evidence type="ECO:0000256" key="1">
    <source>
        <dbReference type="ARBA" id="ARBA00004141"/>
    </source>
</evidence>
<evidence type="ECO:0000256" key="2">
    <source>
        <dbReference type="ARBA" id="ARBA00022448"/>
    </source>
</evidence>
<sequence length="291" mass="31012">MGDISLSKSNHGNVVVLNIKASSVADTSLPYFPPNKDESSSSPLFSLHFMQKLIAELVGTYYLIFAGCAAIAVNAQHNNAVTLVGIAAVWGLVIMVLVYSLGHVSAHYNPSVTIALASTQRFPLNQVPAYIAVQVIGSTLASATLRLLFDLNNDVCSKKNDVFLGSSPNGSDIQAFVMEFIITGFLMLVVCAVTTAKRTTQELEGLIIGATVTLNVIFAAEVSGASMNPARSLGPALVWGCYKGIWIYLLAPTLGAISAAWIYKMLPSTQKTEPDFSKTGSSHKRVTNLPL</sequence>
<dbReference type="GO" id="GO:0016020">
    <property type="term" value="C:membrane"/>
    <property type="evidence" value="ECO:0007669"/>
    <property type="project" value="UniProtKB-SubCell"/>
</dbReference>
<dbReference type="SUPFAM" id="SSF81338">
    <property type="entry name" value="Aquaporin-like"/>
    <property type="match status" value="1"/>
</dbReference>
<evidence type="ECO:0000256" key="4">
    <source>
        <dbReference type="ARBA" id="ARBA00022737"/>
    </source>
</evidence>
<dbReference type="NCBIfam" id="TIGR00861">
    <property type="entry name" value="MIP"/>
    <property type="match status" value="1"/>
</dbReference>
<comment type="caution">
    <text evidence="11">The sequence shown here is derived from an EMBL/GenBank/DDBJ whole genome shotgun (WGS) entry which is preliminary data.</text>
</comment>
<feature type="transmembrane region" description="Helical" evidence="10">
    <location>
        <begin position="80"/>
        <end position="101"/>
    </location>
</feature>
<comment type="similarity">
    <text evidence="7">Belongs to the MIP/aquaporin (TC 1.A.8) family. NIP (TC 1.A.8.12) subfamily.</text>
</comment>
<dbReference type="AlphaFoldDB" id="A0A6D2JPP1"/>
<evidence type="ECO:0000313" key="12">
    <source>
        <dbReference type="Proteomes" id="UP000467841"/>
    </source>
</evidence>
<dbReference type="InterPro" id="IPR023271">
    <property type="entry name" value="Aquaporin-like"/>
</dbReference>
<feature type="transmembrane region" description="Helical" evidence="10">
    <location>
        <begin position="245"/>
        <end position="263"/>
    </location>
</feature>
<proteinExistence type="inferred from homology"/>
<keyword evidence="3 8" id="KW-0812">Transmembrane</keyword>
<dbReference type="EMBL" id="CACVBM020001207">
    <property type="protein sequence ID" value="CAA7039264.1"/>
    <property type="molecule type" value="Genomic_DNA"/>
</dbReference>
<feature type="transmembrane region" description="Helical" evidence="10">
    <location>
        <begin position="205"/>
        <end position="225"/>
    </location>
</feature>
<evidence type="ECO:0000256" key="8">
    <source>
        <dbReference type="RuleBase" id="RU000477"/>
    </source>
</evidence>
<evidence type="ECO:0000256" key="10">
    <source>
        <dbReference type="SAM" id="Phobius"/>
    </source>
</evidence>
<keyword evidence="2 8" id="KW-0813">Transport</keyword>
<dbReference type="FunFam" id="1.20.1080.10:FF:000029">
    <property type="entry name" value="Aquaporin NIP1-1"/>
    <property type="match status" value="1"/>
</dbReference>
<keyword evidence="6 10" id="KW-0472">Membrane</keyword>
<dbReference type="PROSITE" id="PS00221">
    <property type="entry name" value="MIP"/>
    <property type="match status" value="1"/>
</dbReference>
<dbReference type="Proteomes" id="UP000467841">
    <property type="component" value="Unassembled WGS sequence"/>
</dbReference>
<reference evidence="11" key="1">
    <citation type="submission" date="2020-01" db="EMBL/GenBank/DDBJ databases">
        <authorList>
            <person name="Mishra B."/>
        </authorList>
    </citation>
    <scope>NUCLEOTIDE SEQUENCE [LARGE SCALE GENOMIC DNA]</scope>
</reference>
<gene>
    <name evidence="11" type="ORF">MERR_LOCUS26499</name>
</gene>
<dbReference type="CDD" id="cd00333">
    <property type="entry name" value="MIP"/>
    <property type="match status" value="1"/>
</dbReference>
<feature type="transmembrane region" description="Helical" evidence="10">
    <location>
        <begin position="173"/>
        <end position="193"/>
    </location>
</feature>
<dbReference type="Gene3D" id="1.20.1080.10">
    <property type="entry name" value="Glycerol uptake facilitator protein"/>
    <property type="match status" value="1"/>
</dbReference>
<feature type="compositionally biased region" description="Basic residues" evidence="9">
    <location>
        <begin position="281"/>
        <end position="291"/>
    </location>
</feature>
<evidence type="ECO:0008006" key="13">
    <source>
        <dbReference type="Google" id="ProtNLM"/>
    </source>
</evidence>
<dbReference type="OrthoDB" id="3222at2759"/>
<dbReference type="InterPro" id="IPR000425">
    <property type="entry name" value="MIP"/>
</dbReference>
<evidence type="ECO:0000256" key="7">
    <source>
        <dbReference type="ARBA" id="ARBA00060753"/>
    </source>
</evidence>
<keyword evidence="5 10" id="KW-1133">Transmembrane helix</keyword>
<evidence type="ECO:0000256" key="5">
    <source>
        <dbReference type="ARBA" id="ARBA00022989"/>
    </source>
</evidence>
<comment type="subcellular location">
    <subcellularLocation>
        <location evidence="1">Membrane</location>
        <topology evidence="1">Multi-pass membrane protein</topology>
    </subcellularLocation>
</comment>
<keyword evidence="4" id="KW-0677">Repeat</keyword>
<name>A0A6D2JPP1_9BRAS</name>
<evidence type="ECO:0000256" key="9">
    <source>
        <dbReference type="SAM" id="MobiDB-lite"/>
    </source>
</evidence>
<feature type="transmembrane region" description="Helical" evidence="10">
    <location>
        <begin position="53"/>
        <end position="73"/>
    </location>
</feature>
<evidence type="ECO:0000256" key="6">
    <source>
        <dbReference type="ARBA" id="ARBA00023136"/>
    </source>
</evidence>
<dbReference type="PANTHER" id="PTHR45724">
    <property type="entry name" value="AQUAPORIN NIP2-1"/>
    <property type="match status" value="1"/>
</dbReference>
<dbReference type="PANTHER" id="PTHR45724:SF27">
    <property type="entry name" value="AQUAPORIN NIP2-1-RELATED"/>
    <property type="match status" value="1"/>
</dbReference>
<dbReference type="PRINTS" id="PR00783">
    <property type="entry name" value="MINTRINSICP"/>
</dbReference>
<organism evidence="11 12">
    <name type="scientific">Microthlaspi erraticum</name>
    <dbReference type="NCBI Taxonomy" id="1685480"/>
    <lineage>
        <taxon>Eukaryota</taxon>
        <taxon>Viridiplantae</taxon>
        <taxon>Streptophyta</taxon>
        <taxon>Embryophyta</taxon>
        <taxon>Tracheophyta</taxon>
        <taxon>Spermatophyta</taxon>
        <taxon>Magnoliopsida</taxon>
        <taxon>eudicotyledons</taxon>
        <taxon>Gunneridae</taxon>
        <taxon>Pentapetalae</taxon>
        <taxon>rosids</taxon>
        <taxon>malvids</taxon>
        <taxon>Brassicales</taxon>
        <taxon>Brassicaceae</taxon>
        <taxon>Coluteocarpeae</taxon>
        <taxon>Microthlaspi</taxon>
    </lineage>
</organism>
<dbReference type="InterPro" id="IPR022357">
    <property type="entry name" value="MIP_CS"/>
</dbReference>
<evidence type="ECO:0000256" key="3">
    <source>
        <dbReference type="ARBA" id="ARBA00022692"/>
    </source>
</evidence>
<dbReference type="GO" id="GO:0015267">
    <property type="term" value="F:channel activity"/>
    <property type="evidence" value="ECO:0007669"/>
    <property type="project" value="InterPro"/>
</dbReference>
<keyword evidence="12" id="KW-1185">Reference proteome</keyword>
<feature type="region of interest" description="Disordered" evidence="9">
    <location>
        <begin position="272"/>
        <end position="291"/>
    </location>
</feature>